<dbReference type="CDD" id="cd02955">
    <property type="entry name" value="SSP411"/>
    <property type="match status" value="1"/>
</dbReference>
<proteinExistence type="predicted"/>
<dbReference type="Proteomes" id="UP000199021">
    <property type="component" value="Unassembled WGS sequence"/>
</dbReference>
<dbReference type="GO" id="GO:0005975">
    <property type="term" value="P:carbohydrate metabolic process"/>
    <property type="evidence" value="ECO:0007669"/>
    <property type="project" value="InterPro"/>
</dbReference>
<protein>
    <recommendedName>
        <fullName evidence="1">Spermatogenesis-associated protein 20-like TRX domain-containing protein</fullName>
    </recommendedName>
</protein>
<dbReference type="Gene3D" id="3.40.30.10">
    <property type="entry name" value="Glutaredoxin"/>
    <property type="match status" value="1"/>
</dbReference>
<dbReference type="SUPFAM" id="SSF48208">
    <property type="entry name" value="Six-hairpin glycosidases"/>
    <property type="match status" value="1"/>
</dbReference>
<dbReference type="SUPFAM" id="SSF52833">
    <property type="entry name" value="Thioredoxin-like"/>
    <property type="match status" value="1"/>
</dbReference>
<accession>A0A1H9KKX8</accession>
<dbReference type="InterPro" id="IPR036249">
    <property type="entry name" value="Thioredoxin-like_sf"/>
</dbReference>
<dbReference type="PIRSF" id="PIRSF006402">
    <property type="entry name" value="UCP006402_thioredoxin"/>
    <property type="match status" value="1"/>
</dbReference>
<dbReference type="Gene3D" id="1.50.10.20">
    <property type="match status" value="2"/>
</dbReference>
<dbReference type="InterPro" id="IPR024705">
    <property type="entry name" value="Ssp411"/>
</dbReference>
<dbReference type="FunCoup" id="A0A1H9KKX8">
    <property type="interactions" value="313"/>
</dbReference>
<name>A0A1H9KKX8_9BACT</name>
<keyword evidence="3" id="KW-1185">Reference proteome</keyword>
<evidence type="ECO:0000259" key="1">
    <source>
        <dbReference type="Pfam" id="PF03190"/>
    </source>
</evidence>
<dbReference type="InterPro" id="IPR008928">
    <property type="entry name" value="6-hairpin_glycosidase_sf"/>
</dbReference>
<dbReference type="AlphaFoldDB" id="A0A1H9KKX8"/>
<sequence length="730" mass="81733">MNRQTVPHMPFLCVFNHSVMLTRISLCSLLLSLLCTCDRATNSPAPGVSNDETGHQNHLAGEKSPYLLQHARNPVDWYPWGEEALDKADEENKLLVISVGYAACHWCHVMEHESFEDSTVAAVMNESFISIKVDREERPDIDDVYMSACQLTNERGCGWPLNVIALPDGKPVWTGTYLAKEQWMDVLTQFRKLRGENPAKMEQYAADLTQALQERNRFAGGAGEGEALTEEEVNTMASLLLDDIDFDRGGTQGAPKFPTPTLYEFLLTEYFYSGNKRSLEAVTTTLDKMAGGGIYDQLAGGFARYSTDADWKVPHFEKMLYDNGQLISLYARAYQVTGYERYAEVVRQSLEFVESKLSSPEGIFYSSLDADTEGEEGLTYVWQEEEILQSIPEKDLAQAFVEYYSITEGGNWEGKNILLRAENGDEIARKYDFATEADLRKGLKPASDKLLVLREKRPQPGLDDKALTAWNSLMISGYADAFRALGTEEYRQRAVEAAAFLRNHSMESDGRLYRNYKDGEAGINAFLDDYALFAQACVDIYQITFDESWLKTANQLIEYAELHFYDNVSGLYNYTSDLDPALVTGNVPVNDQAIPSGNSVMARVVYQTGILLADDAKKQRAGTMLANLREPLIKNGPRFFANWGRLYIDLLQPTYEVAIMGADAGAVRDQMSREFHPNALFLGGDAEGSLELLTNKLIPEQTTIYVCLDKVCQLPVTDAAKALEQLNSPD</sequence>
<dbReference type="Pfam" id="PF03190">
    <property type="entry name" value="Thioredox_DsbH"/>
    <property type="match status" value="1"/>
</dbReference>
<evidence type="ECO:0000313" key="3">
    <source>
        <dbReference type="Proteomes" id="UP000199021"/>
    </source>
</evidence>
<dbReference type="InterPro" id="IPR004879">
    <property type="entry name" value="Ssp411-like_TRX"/>
</dbReference>
<feature type="domain" description="Spermatogenesis-associated protein 20-like TRX" evidence="1">
    <location>
        <begin position="56"/>
        <end position="212"/>
    </location>
</feature>
<dbReference type="EMBL" id="FOFB01000021">
    <property type="protein sequence ID" value="SEQ99796.1"/>
    <property type="molecule type" value="Genomic_DNA"/>
</dbReference>
<dbReference type="STRING" id="478744.SAMN05444359_12112"/>
<evidence type="ECO:0000313" key="2">
    <source>
        <dbReference type="EMBL" id="SEQ99796.1"/>
    </source>
</evidence>
<gene>
    <name evidence="2" type="ORF">SAMN05444359_12112</name>
</gene>
<dbReference type="InParanoid" id="A0A1H9KKX8"/>
<dbReference type="PANTHER" id="PTHR42899:SF1">
    <property type="entry name" value="SPERMATOGENESIS-ASSOCIATED PROTEIN 20"/>
    <property type="match status" value="1"/>
</dbReference>
<dbReference type="PANTHER" id="PTHR42899">
    <property type="entry name" value="SPERMATOGENESIS-ASSOCIATED PROTEIN 20"/>
    <property type="match status" value="1"/>
</dbReference>
<reference evidence="3" key="1">
    <citation type="submission" date="2016-10" db="EMBL/GenBank/DDBJ databases">
        <authorList>
            <person name="Varghese N."/>
            <person name="Submissions S."/>
        </authorList>
    </citation>
    <scope>NUCLEOTIDE SEQUENCE [LARGE SCALE GENOMIC DNA]</scope>
    <source>
        <strain evidence="3">DSM 24740</strain>
    </source>
</reference>
<organism evidence="2 3">
    <name type="scientific">Neolewinella agarilytica</name>
    <dbReference type="NCBI Taxonomy" id="478744"/>
    <lineage>
        <taxon>Bacteria</taxon>
        <taxon>Pseudomonadati</taxon>
        <taxon>Bacteroidota</taxon>
        <taxon>Saprospiria</taxon>
        <taxon>Saprospirales</taxon>
        <taxon>Lewinellaceae</taxon>
        <taxon>Neolewinella</taxon>
    </lineage>
</organism>